<dbReference type="SUPFAM" id="SSF51905">
    <property type="entry name" value="FAD/NAD(P)-binding domain"/>
    <property type="match status" value="1"/>
</dbReference>
<keyword evidence="6" id="KW-1185">Reference proteome</keyword>
<dbReference type="Gene3D" id="3.90.660.10">
    <property type="match status" value="1"/>
</dbReference>
<keyword evidence="3" id="KW-0560">Oxidoreductase</keyword>
<evidence type="ECO:0000313" key="5">
    <source>
        <dbReference type="EMBL" id="MFC4109531.1"/>
    </source>
</evidence>
<dbReference type="Gene3D" id="1.10.405.10">
    <property type="entry name" value="Guanine Nucleotide Dissociation Inhibitor, domain 1"/>
    <property type="match status" value="1"/>
</dbReference>
<protein>
    <submittedName>
        <fullName evidence="5">Flavin monoamine oxidase family protein</fullName>
    </submittedName>
</protein>
<evidence type="ECO:0000256" key="1">
    <source>
        <dbReference type="ARBA" id="ARBA00001974"/>
    </source>
</evidence>
<comment type="similarity">
    <text evidence="2">Belongs to the flavin monoamine oxidase family.</text>
</comment>
<dbReference type="EMBL" id="JBHSBN010000025">
    <property type="protein sequence ID" value="MFC4109531.1"/>
    <property type="molecule type" value="Genomic_DNA"/>
</dbReference>
<dbReference type="Pfam" id="PF01593">
    <property type="entry name" value="Amino_oxidase"/>
    <property type="match status" value="1"/>
</dbReference>
<evidence type="ECO:0000259" key="4">
    <source>
        <dbReference type="Pfam" id="PF01593"/>
    </source>
</evidence>
<sequence>MKVVVVGAGLAGLTAATRLAADGVDVTVLEARDRVGGRTYGIEVSPGSWVDAGAAYLGDRHTALTALLDELGLKTVPTSVTGDSRFALGTATGTRPGRFPPLHAVALGELFDLLDELTRRVNPEAPWLTPDAAELDTLTAAQWAERHMNHPDARLFFPLFLGEMMAADPAAVSVLHMAFYLRSGGGLRYLNAFEGGAQDARVDGGAHQVCERLAGRLGDRVRLGEPVRAIDQEAAGVTVRTTTGRYDCAAVVLAVPPLLADAIAHTPELPERRAGRRTAPGCAVKVHLVYPRPLWRDRGLSGWSVSAAGPLLSTVDDSPADGAVGVLTGFVTGAEAHRFTALPHQRQRDEAVAQAAELFPGLPAPLRVEITDWVHEEYSRGCYAALFGPGDWVQHGAHLTTPHHRVHWAGTETSTEFFGLMEGAIRSGLRAAAEITTHHQSIGRPL</sequence>
<comment type="cofactor">
    <cofactor evidence="1">
        <name>FAD</name>
        <dbReference type="ChEBI" id="CHEBI:57692"/>
    </cofactor>
</comment>
<evidence type="ECO:0000256" key="2">
    <source>
        <dbReference type="ARBA" id="ARBA00005995"/>
    </source>
</evidence>
<dbReference type="Proteomes" id="UP001595868">
    <property type="component" value="Unassembled WGS sequence"/>
</dbReference>
<dbReference type="InterPro" id="IPR001613">
    <property type="entry name" value="Flavin_amine_oxidase"/>
</dbReference>
<proteinExistence type="inferred from homology"/>
<feature type="domain" description="Amine oxidase" evidence="4">
    <location>
        <begin position="10"/>
        <end position="435"/>
    </location>
</feature>
<accession>A0ABV8KUA6</accession>
<dbReference type="PANTHER" id="PTHR43563:SF1">
    <property type="entry name" value="AMINE OXIDASE [FLAVIN-CONTAINING] B"/>
    <property type="match status" value="1"/>
</dbReference>
<name>A0ABV8KUA6_9ACTN</name>
<dbReference type="InterPro" id="IPR002937">
    <property type="entry name" value="Amino_oxidase"/>
</dbReference>
<dbReference type="PANTHER" id="PTHR43563">
    <property type="entry name" value="AMINE OXIDASE"/>
    <property type="match status" value="1"/>
</dbReference>
<dbReference type="InterPro" id="IPR050703">
    <property type="entry name" value="Flavin_MAO"/>
</dbReference>
<organism evidence="5 6">
    <name type="scientific">Micromonospora zhanjiangensis</name>
    <dbReference type="NCBI Taxonomy" id="1522057"/>
    <lineage>
        <taxon>Bacteria</taxon>
        <taxon>Bacillati</taxon>
        <taxon>Actinomycetota</taxon>
        <taxon>Actinomycetes</taxon>
        <taxon>Micromonosporales</taxon>
        <taxon>Micromonosporaceae</taxon>
        <taxon>Micromonospora</taxon>
    </lineage>
</organism>
<dbReference type="RefSeq" id="WP_377550982.1">
    <property type="nucleotide sequence ID" value="NZ_JBHSBN010000025.1"/>
</dbReference>
<gene>
    <name evidence="5" type="ORF">ACFOX0_26810</name>
</gene>
<evidence type="ECO:0000313" key="6">
    <source>
        <dbReference type="Proteomes" id="UP001595868"/>
    </source>
</evidence>
<evidence type="ECO:0000256" key="3">
    <source>
        <dbReference type="ARBA" id="ARBA00023002"/>
    </source>
</evidence>
<comment type="caution">
    <text evidence="5">The sequence shown here is derived from an EMBL/GenBank/DDBJ whole genome shotgun (WGS) entry which is preliminary data.</text>
</comment>
<dbReference type="PRINTS" id="PR00757">
    <property type="entry name" value="AMINEOXDASEF"/>
</dbReference>
<dbReference type="SUPFAM" id="SSF54373">
    <property type="entry name" value="FAD-linked reductases, C-terminal domain"/>
    <property type="match status" value="1"/>
</dbReference>
<dbReference type="Gene3D" id="3.50.50.60">
    <property type="entry name" value="FAD/NAD(P)-binding domain"/>
    <property type="match status" value="1"/>
</dbReference>
<reference evidence="6" key="1">
    <citation type="journal article" date="2019" name="Int. J. Syst. Evol. Microbiol.">
        <title>The Global Catalogue of Microorganisms (GCM) 10K type strain sequencing project: providing services to taxonomists for standard genome sequencing and annotation.</title>
        <authorList>
            <consortium name="The Broad Institute Genomics Platform"/>
            <consortium name="The Broad Institute Genome Sequencing Center for Infectious Disease"/>
            <person name="Wu L."/>
            <person name="Ma J."/>
        </authorList>
    </citation>
    <scope>NUCLEOTIDE SEQUENCE [LARGE SCALE GENOMIC DNA]</scope>
    <source>
        <strain evidence="6">2902at01</strain>
    </source>
</reference>
<dbReference type="InterPro" id="IPR036188">
    <property type="entry name" value="FAD/NAD-bd_sf"/>
</dbReference>